<organism evidence="3 4">
    <name type="scientific">Shewanella oncorhynchi</name>
    <dbReference type="NCBI Taxonomy" id="2726434"/>
    <lineage>
        <taxon>Bacteria</taxon>
        <taxon>Pseudomonadati</taxon>
        <taxon>Pseudomonadota</taxon>
        <taxon>Gammaproteobacteria</taxon>
        <taxon>Alteromonadales</taxon>
        <taxon>Shewanellaceae</taxon>
        <taxon>Shewanella</taxon>
    </lineage>
</organism>
<evidence type="ECO:0008006" key="5">
    <source>
        <dbReference type="Google" id="ProtNLM"/>
    </source>
</evidence>
<feature type="coiled-coil region" evidence="1">
    <location>
        <begin position="312"/>
        <end position="339"/>
    </location>
</feature>
<comment type="caution">
    <text evidence="3">The sequence shown here is derived from an EMBL/GenBank/DDBJ whole genome shotgun (WGS) entry which is preliminary data.</text>
</comment>
<sequence>MNELTHVPLSSPTLSSLDLVSSARALLKTQLGSFDPKQVPLSSEVDGKVTDIQSKAQLTRDEAKVAADEAKKVGVDLAKSGFFSKLASVAFAGIALGVSIAATILTGGAGVPLLIASGVAFTLAVADAGCAFADWRSKAAGGEGLAMGSDSIANALNILLSKMGVNDDRAQWWGKAVSISSRVALAVGTLWSAVVSPPSLPAHIAGTVNMVNMARRSAEPVVEGVIGLVNHTSTKVLDKLKGTSQNKSFEAEVSSVKAYQLRQLQASALTQQGNMKLSEAQLALKESQANEKTAQFDAEIRMKQSERFRGTNQTLQQQLAEKEGLLLQSQNQFEQLQSRFDKSNVQLSGVMQQLQMLQQQLAELQPARARNNSFS</sequence>
<accession>A0ABX1KR14</accession>
<dbReference type="RefSeq" id="WP_168826769.1">
    <property type="nucleotide sequence ID" value="NZ_JABAEB010000011.1"/>
</dbReference>
<feature type="transmembrane region" description="Helical" evidence="2">
    <location>
        <begin position="86"/>
        <end position="105"/>
    </location>
</feature>
<keyword evidence="2" id="KW-0812">Transmembrane</keyword>
<evidence type="ECO:0000256" key="2">
    <source>
        <dbReference type="SAM" id="Phobius"/>
    </source>
</evidence>
<keyword evidence="4" id="KW-1185">Reference proteome</keyword>
<name>A0ABX1KR14_9GAMM</name>
<reference evidence="3 4" key="1">
    <citation type="submission" date="2020-04" db="EMBL/GenBank/DDBJ databases">
        <title>The first description of lens atrophy caused by putative novel Shewanella sp. that is a new emerging pathogen for cultured rainbow trout?</title>
        <authorList>
            <person name="Saticioglu I.B."/>
            <person name="Duman M."/>
            <person name="Altun S."/>
        </authorList>
    </citation>
    <scope>NUCLEOTIDE SEQUENCE [LARGE SCALE GENOMIC DNA]</scope>
    <source>
        <strain evidence="3 4">S-1</strain>
    </source>
</reference>
<evidence type="ECO:0000313" key="3">
    <source>
        <dbReference type="EMBL" id="NLQ24635.1"/>
    </source>
</evidence>
<dbReference type="EMBL" id="JABAEB010000011">
    <property type="protein sequence ID" value="NLQ24635.1"/>
    <property type="molecule type" value="Genomic_DNA"/>
</dbReference>
<protein>
    <recommendedName>
        <fullName evidence="5">Secretion system effector C (SseC) like family protein</fullName>
    </recommendedName>
</protein>
<dbReference type="Proteomes" id="UP000527352">
    <property type="component" value="Unassembled WGS sequence"/>
</dbReference>
<keyword evidence="2" id="KW-0472">Membrane</keyword>
<gene>
    <name evidence="3" type="ORF">HGO26_17335</name>
</gene>
<keyword evidence="1" id="KW-0175">Coiled coil</keyword>
<evidence type="ECO:0000313" key="4">
    <source>
        <dbReference type="Proteomes" id="UP000527352"/>
    </source>
</evidence>
<evidence type="ECO:0000256" key="1">
    <source>
        <dbReference type="SAM" id="Coils"/>
    </source>
</evidence>
<keyword evidence="2" id="KW-1133">Transmembrane helix</keyword>
<proteinExistence type="predicted"/>